<dbReference type="PATRIC" id="fig|1129794.4.peg.3218"/>
<organism evidence="14 15">
    <name type="scientific">Paraglaciecola psychrophila 170</name>
    <dbReference type="NCBI Taxonomy" id="1129794"/>
    <lineage>
        <taxon>Bacteria</taxon>
        <taxon>Pseudomonadati</taxon>
        <taxon>Pseudomonadota</taxon>
        <taxon>Gammaproteobacteria</taxon>
        <taxon>Alteromonadales</taxon>
        <taxon>Alteromonadaceae</taxon>
        <taxon>Paraglaciecola</taxon>
    </lineage>
</organism>
<evidence type="ECO:0000256" key="9">
    <source>
        <dbReference type="ARBA" id="ARBA00032610"/>
    </source>
</evidence>
<dbReference type="Gene3D" id="3.90.1150.10">
    <property type="entry name" value="Aspartate Aminotransferase, domain 1"/>
    <property type="match status" value="1"/>
</dbReference>
<dbReference type="InterPro" id="IPR015422">
    <property type="entry name" value="PyrdxlP-dep_Trfase_small"/>
</dbReference>
<protein>
    <recommendedName>
        <fullName evidence="5">8-amino-7-oxononanoate synthase</fullName>
        <ecNumber evidence="5">2.3.1.47</ecNumber>
    </recommendedName>
    <alternativeName>
        <fullName evidence="9">7-keto-8-amino-pelargonic acid synthase</fullName>
    </alternativeName>
    <alternativeName>
        <fullName evidence="10">8-amino-7-ketopelargonate synthase</fullName>
    </alternativeName>
</protein>
<dbReference type="PROSITE" id="PS00599">
    <property type="entry name" value="AA_TRANSFER_CLASS_2"/>
    <property type="match status" value="1"/>
</dbReference>
<evidence type="ECO:0000256" key="12">
    <source>
        <dbReference type="RuleBase" id="RU003693"/>
    </source>
</evidence>
<dbReference type="InterPro" id="IPR004839">
    <property type="entry name" value="Aminotransferase_I/II_large"/>
</dbReference>
<dbReference type="Proteomes" id="UP000011864">
    <property type="component" value="Chromosome"/>
</dbReference>
<evidence type="ECO:0000259" key="13">
    <source>
        <dbReference type="Pfam" id="PF00155"/>
    </source>
</evidence>
<comment type="similarity">
    <text evidence="3">Belongs to the class-II pyridoxal-phosphate-dependent aminotransferase family. BioF subfamily.</text>
</comment>
<evidence type="ECO:0000256" key="1">
    <source>
        <dbReference type="ARBA" id="ARBA00001933"/>
    </source>
</evidence>
<evidence type="ECO:0000256" key="11">
    <source>
        <dbReference type="ARBA" id="ARBA00047715"/>
    </source>
</evidence>
<dbReference type="GO" id="GO:0008710">
    <property type="term" value="F:8-amino-7-oxononanoate synthase activity"/>
    <property type="evidence" value="ECO:0007669"/>
    <property type="project" value="UniProtKB-EC"/>
</dbReference>
<evidence type="ECO:0000256" key="7">
    <source>
        <dbReference type="ARBA" id="ARBA00022756"/>
    </source>
</evidence>
<dbReference type="InterPro" id="IPR001917">
    <property type="entry name" value="Aminotrans_II_pyridoxalP_BS"/>
</dbReference>
<comment type="subunit">
    <text evidence="4">Homodimer.</text>
</comment>
<evidence type="ECO:0000256" key="8">
    <source>
        <dbReference type="ARBA" id="ARBA00022898"/>
    </source>
</evidence>
<proteinExistence type="inferred from homology"/>
<dbReference type="EC" id="2.3.1.47" evidence="5"/>
<dbReference type="GO" id="GO:0030170">
    <property type="term" value="F:pyridoxal phosphate binding"/>
    <property type="evidence" value="ECO:0007669"/>
    <property type="project" value="InterPro"/>
</dbReference>
<keyword evidence="7" id="KW-0093">Biotin biosynthesis</keyword>
<dbReference type="PANTHER" id="PTHR13693">
    <property type="entry name" value="CLASS II AMINOTRANSFERASE/8-AMINO-7-OXONONANOATE SYNTHASE"/>
    <property type="match status" value="1"/>
</dbReference>
<gene>
    <name evidence="14" type="ORF">C427_3237</name>
</gene>
<dbReference type="InterPro" id="IPR015424">
    <property type="entry name" value="PyrdxlP-dep_Trfase"/>
</dbReference>
<evidence type="ECO:0000313" key="15">
    <source>
        <dbReference type="Proteomes" id="UP000011864"/>
    </source>
</evidence>
<feature type="domain" description="Aminotransferase class I/classII large" evidence="13">
    <location>
        <begin position="39"/>
        <end position="397"/>
    </location>
</feature>
<dbReference type="Pfam" id="PF00155">
    <property type="entry name" value="Aminotran_1_2"/>
    <property type="match status" value="1"/>
</dbReference>
<dbReference type="CDD" id="cd06454">
    <property type="entry name" value="KBL_like"/>
    <property type="match status" value="1"/>
</dbReference>
<dbReference type="RefSeq" id="WP_007638554.1">
    <property type="nucleotide sequence ID" value="NC_020514.1"/>
</dbReference>
<dbReference type="GO" id="GO:0009102">
    <property type="term" value="P:biotin biosynthetic process"/>
    <property type="evidence" value="ECO:0007669"/>
    <property type="project" value="UniProtKB-KW"/>
</dbReference>
<keyword evidence="8 12" id="KW-0663">Pyridoxal phosphate</keyword>
<accession>K7A6R4</accession>
<sequence length="410" mass="44546">MAFDFIASALNKRRNEGLFRSRNTLDSAAGPLIEIDGQHYINFSSNDYLAMRRSSVVAQAWVDGISEYGGGSGASPLVTGYTKAHQALEEYLASELKRDKVLLFNSGFAANQAVCQTLFSQAAYNHSRINNQADLNHKDVIIADELMHASFIEGAKASKAKLTRFNHNDLEHLELLLNFADTQKSQNTLVATEGVFSMDGDQAPLSEMVSLTKHAKAWLMVDDAHGFGALGKHGLGVIETHNLSQQQVPILMATFGKAIGTAGAFVAGSHDLIDYLVNFAKHYIYSTAMPAAQAHATLASLQAKQTAERRTTLTERIEQFKLLANTAGLALMPSNTAIQPVLIGDAEKALAASEKLKALGLWVTAIRYPTVPKHMDRLRITLTAGHEIRDIEALVDGLKIVLQDAHGARP</sequence>
<dbReference type="HOGENOM" id="CLU_015846_11_2_6"/>
<comment type="pathway">
    <text evidence="2">Cofactor biosynthesis; biotin biosynthesis.</text>
</comment>
<evidence type="ECO:0000256" key="10">
    <source>
        <dbReference type="ARBA" id="ARBA00033381"/>
    </source>
</evidence>
<dbReference type="Gene3D" id="3.40.640.10">
    <property type="entry name" value="Type I PLP-dependent aspartate aminotransferase-like (Major domain)"/>
    <property type="match status" value="1"/>
</dbReference>
<comment type="catalytic activity">
    <reaction evidence="11">
        <text>6-carboxyhexanoyl-[ACP] + L-alanine + H(+) = (8S)-8-amino-7-oxononanoate + holo-[ACP] + CO2</text>
        <dbReference type="Rhea" id="RHEA:42288"/>
        <dbReference type="Rhea" id="RHEA-COMP:9685"/>
        <dbReference type="Rhea" id="RHEA-COMP:9955"/>
        <dbReference type="ChEBI" id="CHEBI:15378"/>
        <dbReference type="ChEBI" id="CHEBI:16526"/>
        <dbReference type="ChEBI" id="CHEBI:57972"/>
        <dbReference type="ChEBI" id="CHEBI:64479"/>
        <dbReference type="ChEBI" id="CHEBI:78846"/>
        <dbReference type="ChEBI" id="CHEBI:149468"/>
        <dbReference type="EC" id="2.3.1.47"/>
    </reaction>
</comment>
<dbReference type="eggNOG" id="COG0156">
    <property type="taxonomic scope" value="Bacteria"/>
</dbReference>
<evidence type="ECO:0000256" key="5">
    <source>
        <dbReference type="ARBA" id="ARBA00013187"/>
    </source>
</evidence>
<comment type="cofactor">
    <cofactor evidence="1 12">
        <name>pyridoxal 5'-phosphate</name>
        <dbReference type="ChEBI" id="CHEBI:597326"/>
    </cofactor>
</comment>
<dbReference type="PANTHER" id="PTHR13693:SF100">
    <property type="entry name" value="8-AMINO-7-OXONONANOATE SYNTHASE"/>
    <property type="match status" value="1"/>
</dbReference>
<evidence type="ECO:0000256" key="4">
    <source>
        <dbReference type="ARBA" id="ARBA00011738"/>
    </source>
</evidence>
<evidence type="ECO:0000256" key="2">
    <source>
        <dbReference type="ARBA" id="ARBA00004746"/>
    </source>
</evidence>
<dbReference type="SUPFAM" id="SSF53383">
    <property type="entry name" value="PLP-dependent transferases"/>
    <property type="match status" value="1"/>
</dbReference>
<dbReference type="InterPro" id="IPR050087">
    <property type="entry name" value="AON_synthase_class-II"/>
</dbReference>
<name>K7A6R4_9ALTE</name>
<evidence type="ECO:0000256" key="6">
    <source>
        <dbReference type="ARBA" id="ARBA00022679"/>
    </source>
</evidence>
<keyword evidence="6" id="KW-0808">Transferase</keyword>
<dbReference type="KEGG" id="gps:C427_3237"/>
<dbReference type="OrthoDB" id="9807157at2"/>
<keyword evidence="15" id="KW-1185">Reference proteome</keyword>
<dbReference type="AlphaFoldDB" id="K7A6R4"/>
<dbReference type="EMBL" id="CP003837">
    <property type="protein sequence ID" value="AGH45346.1"/>
    <property type="molecule type" value="Genomic_DNA"/>
</dbReference>
<evidence type="ECO:0000256" key="3">
    <source>
        <dbReference type="ARBA" id="ARBA00010008"/>
    </source>
</evidence>
<reference evidence="14 15" key="1">
    <citation type="journal article" date="2013" name="Genome Announc.">
        <title>Complete Genome Sequence of Glaciecola psychrophila Strain 170T.</title>
        <authorList>
            <person name="Yin J."/>
            <person name="Chen J."/>
            <person name="Liu G."/>
            <person name="Yu Y."/>
            <person name="Song L."/>
            <person name="Wang X."/>
            <person name="Qu X."/>
        </authorList>
    </citation>
    <scope>NUCLEOTIDE SEQUENCE [LARGE SCALE GENOMIC DNA]</scope>
    <source>
        <strain evidence="14 15">170</strain>
    </source>
</reference>
<dbReference type="InterPro" id="IPR015421">
    <property type="entry name" value="PyrdxlP-dep_Trfase_major"/>
</dbReference>
<evidence type="ECO:0000313" key="14">
    <source>
        <dbReference type="EMBL" id="AGH45346.1"/>
    </source>
</evidence>
<dbReference type="STRING" id="1129794.C427_3237"/>